<protein>
    <submittedName>
        <fullName evidence="3">Uncharacterized protein LOC136084518</fullName>
    </submittedName>
</protein>
<dbReference type="Proteomes" id="UP001652625">
    <property type="component" value="Chromosome 09"/>
</dbReference>
<evidence type="ECO:0000313" key="2">
    <source>
        <dbReference type="Proteomes" id="UP001652625"/>
    </source>
</evidence>
<name>A0ABM4CG23_HYDVU</name>
<evidence type="ECO:0000313" key="3">
    <source>
        <dbReference type="RefSeq" id="XP_065660672.1"/>
    </source>
</evidence>
<dbReference type="RefSeq" id="XP_065660672.1">
    <property type="nucleotide sequence ID" value="XM_065804600.1"/>
</dbReference>
<sequence>MFSDGEFDFLIEKSLPHQEIGNVHVDNNKFLTSIPIKVFTYKLKLRARIETLASPLNETENAETSAKEDSSLEIHSINSFVNVEQDLDEVDNDSSDGDYQPSNLSSSSDGSSDENEEANVSIERGDVSVLTINKEIPKIKTKLQDCQASCSYFDVSSSMTPKLNNYEQIVNSIENLTEAVVCKSKGDAVEESYYMIEGHMIQYLKWHSICREVST</sequence>
<accession>A0ABM4CG23</accession>
<gene>
    <name evidence="3" type="primary">LOC136084518</name>
</gene>
<feature type="region of interest" description="Disordered" evidence="1">
    <location>
        <begin position="89"/>
        <end position="120"/>
    </location>
</feature>
<keyword evidence="2" id="KW-1185">Reference proteome</keyword>
<dbReference type="GeneID" id="136084518"/>
<reference evidence="3" key="1">
    <citation type="submission" date="2025-08" db="UniProtKB">
        <authorList>
            <consortium name="RefSeq"/>
        </authorList>
    </citation>
    <scope>IDENTIFICATION</scope>
</reference>
<proteinExistence type="predicted"/>
<evidence type="ECO:0000256" key="1">
    <source>
        <dbReference type="SAM" id="MobiDB-lite"/>
    </source>
</evidence>
<organism evidence="2 3">
    <name type="scientific">Hydra vulgaris</name>
    <name type="common">Hydra</name>
    <name type="synonym">Hydra attenuata</name>
    <dbReference type="NCBI Taxonomy" id="6087"/>
    <lineage>
        <taxon>Eukaryota</taxon>
        <taxon>Metazoa</taxon>
        <taxon>Cnidaria</taxon>
        <taxon>Hydrozoa</taxon>
        <taxon>Hydroidolina</taxon>
        <taxon>Anthoathecata</taxon>
        <taxon>Aplanulata</taxon>
        <taxon>Hydridae</taxon>
        <taxon>Hydra</taxon>
    </lineage>
</organism>